<evidence type="ECO:0000259" key="1">
    <source>
        <dbReference type="PROSITE" id="PS50404"/>
    </source>
</evidence>
<keyword evidence="3" id="KW-1185">Reference proteome</keyword>
<dbReference type="InterPro" id="IPR040079">
    <property type="entry name" value="Glutathione_S-Trfase"/>
</dbReference>
<dbReference type="Gene3D" id="3.40.30.10">
    <property type="entry name" value="Glutaredoxin"/>
    <property type="match status" value="1"/>
</dbReference>
<evidence type="ECO:0000313" key="3">
    <source>
        <dbReference type="Proteomes" id="UP000434582"/>
    </source>
</evidence>
<name>A0A7X1ZD62_9PROT</name>
<feature type="domain" description="GST N-terminal" evidence="1">
    <location>
        <begin position="2"/>
        <end position="81"/>
    </location>
</feature>
<dbReference type="Gene3D" id="1.20.1050.10">
    <property type="match status" value="1"/>
</dbReference>
<gene>
    <name evidence="2" type="ORF">GHC57_06515</name>
</gene>
<accession>A0A7X1ZD62</accession>
<dbReference type="AlphaFoldDB" id="A0A7X1ZD62"/>
<organism evidence="2 3">
    <name type="scientific">Roseospira navarrensis</name>
    <dbReference type="NCBI Taxonomy" id="140058"/>
    <lineage>
        <taxon>Bacteria</taxon>
        <taxon>Pseudomonadati</taxon>
        <taxon>Pseudomonadota</taxon>
        <taxon>Alphaproteobacteria</taxon>
        <taxon>Rhodospirillales</taxon>
        <taxon>Rhodospirillaceae</taxon>
        <taxon>Roseospira</taxon>
    </lineage>
</organism>
<reference evidence="2 3" key="1">
    <citation type="submission" date="2019-10" db="EMBL/GenBank/DDBJ databases">
        <title>Draft whole-genome sequence of the purple nonsulfur photosynthetic bacterium Roseospira navarrensis DSM 15114.</title>
        <authorList>
            <person name="Kyndt J.A."/>
            <person name="Meyer T.E."/>
        </authorList>
    </citation>
    <scope>NUCLEOTIDE SEQUENCE [LARGE SCALE GENOMIC DNA]</scope>
    <source>
        <strain evidence="2 3">DSM 15114</strain>
    </source>
</reference>
<dbReference type="PROSITE" id="PS50404">
    <property type="entry name" value="GST_NTER"/>
    <property type="match status" value="1"/>
</dbReference>
<dbReference type="EMBL" id="WIVE01000014">
    <property type="protein sequence ID" value="MQX36168.1"/>
    <property type="molecule type" value="Genomic_DNA"/>
</dbReference>
<dbReference type="Proteomes" id="UP000434582">
    <property type="component" value="Unassembled WGS sequence"/>
</dbReference>
<proteinExistence type="predicted"/>
<sequence length="211" mass="22952">MCLVIVIGRNLSPFTRRVVLSLSVLGLPFERRELGTATHMDAIRRVNPLGRVPAVTLDDGTVLIESSAILDHLDELVGPERALTPPSGANRRRVLRHCALLTGAMDKAVVAYYERTRRPAEMVYAPAVEGNERQVADGLAAAEAERPDAEGGWLLGSMRPTQADLTALVALPFLRIVLPHLVEPGRHPRLEALVARRGPEVPGFVETDPTP</sequence>
<keyword evidence="2" id="KW-0808">Transferase</keyword>
<dbReference type="Pfam" id="PF13410">
    <property type="entry name" value="GST_C_2"/>
    <property type="match status" value="1"/>
</dbReference>
<dbReference type="CDD" id="cd00570">
    <property type="entry name" value="GST_N_family"/>
    <property type="match status" value="1"/>
</dbReference>
<dbReference type="PANTHER" id="PTHR43968">
    <property type="match status" value="1"/>
</dbReference>
<dbReference type="SFLD" id="SFLDS00019">
    <property type="entry name" value="Glutathione_Transferase_(cytos"/>
    <property type="match status" value="1"/>
</dbReference>
<dbReference type="GO" id="GO:0005737">
    <property type="term" value="C:cytoplasm"/>
    <property type="evidence" value="ECO:0007669"/>
    <property type="project" value="TreeGrafter"/>
</dbReference>
<dbReference type="InterPro" id="IPR004045">
    <property type="entry name" value="Glutathione_S-Trfase_N"/>
</dbReference>
<comment type="caution">
    <text evidence="2">The sequence shown here is derived from an EMBL/GenBank/DDBJ whole genome shotgun (WGS) entry which is preliminary data.</text>
</comment>
<evidence type="ECO:0000313" key="2">
    <source>
        <dbReference type="EMBL" id="MQX36168.1"/>
    </source>
</evidence>
<dbReference type="SUPFAM" id="SSF52833">
    <property type="entry name" value="Thioredoxin-like"/>
    <property type="match status" value="1"/>
</dbReference>
<dbReference type="GO" id="GO:0016740">
    <property type="term" value="F:transferase activity"/>
    <property type="evidence" value="ECO:0007669"/>
    <property type="project" value="UniProtKB-KW"/>
</dbReference>
<dbReference type="InterPro" id="IPR036282">
    <property type="entry name" value="Glutathione-S-Trfase_C_sf"/>
</dbReference>
<protein>
    <submittedName>
        <fullName evidence="2">Glutathione S-transferase family protein</fullName>
    </submittedName>
</protein>
<dbReference type="SUPFAM" id="SSF47616">
    <property type="entry name" value="GST C-terminal domain-like"/>
    <property type="match status" value="1"/>
</dbReference>
<dbReference type="InterPro" id="IPR050983">
    <property type="entry name" value="GST_Omega/HSP26"/>
</dbReference>
<dbReference type="Pfam" id="PF13417">
    <property type="entry name" value="GST_N_3"/>
    <property type="match status" value="1"/>
</dbReference>
<dbReference type="InterPro" id="IPR036249">
    <property type="entry name" value="Thioredoxin-like_sf"/>
</dbReference>
<dbReference type="PANTHER" id="PTHR43968:SF6">
    <property type="entry name" value="GLUTATHIONE S-TRANSFERASE OMEGA"/>
    <property type="match status" value="1"/>
</dbReference>